<evidence type="ECO:0000313" key="2">
    <source>
        <dbReference type="Proteomes" id="UP000254869"/>
    </source>
</evidence>
<gene>
    <name evidence="1" type="ORF">DFR76_10592</name>
</gene>
<dbReference type="RefSeq" id="WP_068000024.1">
    <property type="nucleotide sequence ID" value="NZ_QQBC01000005.1"/>
</dbReference>
<proteinExistence type="predicted"/>
<reference evidence="1 2" key="1">
    <citation type="submission" date="2018-07" db="EMBL/GenBank/DDBJ databases">
        <title>Genomic Encyclopedia of Type Strains, Phase IV (KMG-IV): sequencing the most valuable type-strain genomes for metagenomic binning, comparative biology and taxonomic classification.</title>
        <authorList>
            <person name="Goeker M."/>
        </authorList>
    </citation>
    <scope>NUCLEOTIDE SEQUENCE [LARGE SCALE GENOMIC DNA]</scope>
    <source>
        <strain evidence="1 2">DSM 44290</strain>
    </source>
</reference>
<dbReference type="AlphaFoldDB" id="A0A370I4V5"/>
<organism evidence="1 2">
    <name type="scientific">Nocardia pseudobrasiliensis</name>
    <dbReference type="NCBI Taxonomy" id="45979"/>
    <lineage>
        <taxon>Bacteria</taxon>
        <taxon>Bacillati</taxon>
        <taxon>Actinomycetota</taxon>
        <taxon>Actinomycetes</taxon>
        <taxon>Mycobacteriales</taxon>
        <taxon>Nocardiaceae</taxon>
        <taxon>Nocardia</taxon>
    </lineage>
</organism>
<protein>
    <submittedName>
        <fullName evidence="1">Uncharacterized protein</fullName>
    </submittedName>
</protein>
<comment type="caution">
    <text evidence="1">The sequence shown here is derived from an EMBL/GenBank/DDBJ whole genome shotgun (WGS) entry which is preliminary data.</text>
</comment>
<dbReference type="STRING" id="1210086.GCA_001613105_04141"/>
<sequence>MAISLAATGIAKASLGAAAIQKISLGTTLLWSAGTNVNDNFNRASLGGNWTTAGYNDEPAVPTLNSNRFHAGEPAGFLSGYEMAAGYTATAALTDNHAVRVTIATALTAEQAGLIVRANAGLKDMVIAKITTSGDKSGIWTMDAGDQTRQKSAATTSFKPGDIAEFRVSGNIYQLVRNPDSAATIVATWTDTDADVKPGPTRRYGGLWASSSKEFSGTATYSADLDDFAFRDL</sequence>
<name>A0A370I4V5_9NOCA</name>
<evidence type="ECO:0000313" key="1">
    <source>
        <dbReference type="EMBL" id="RDI65777.1"/>
    </source>
</evidence>
<dbReference type="EMBL" id="QQBC01000005">
    <property type="protein sequence ID" value="RDI65777.1"/>
    <property type="molecule type" value="Genomic_DNA"/>
</dbReference>
<keyword evidence="2" id="KW-1185">Reference proteome</keyword>
<accession>A0A370I4V5</accession>
<dbReference type="Proteomes" id="UP000254869">
    <property type="component" value="Unassembled WGS sequence"/>
</dbReference>